<keyword evidence="4" id="KW-1185">Reference proteome</keyword>
<feature type="compositionally biased region" description="Basic residues" evidence="1">
    <location>
        <begin position="126"/>
        <end position="143"/>
    </location>
</feature>
<protein>
    <recommendedName>
        <fullName evidence="2">FAM21/CAPZIP domain-containing protein</fullName>
    </recommendedName>
</protein>
<evidence type="ECO:0000313" key="3">
    <source>
        <dbReference type="EMBL" id="KAJ8405882.1"/>
    </source>
</evidence>
<evidence type="ECO:0000259" key="2">
    <source>
        <dbReference type="Pfam" id="PF15255"/>
    </source>
</evidence>
<feature type="compositionally biased region" description="Basic and acidic residues" evidence="1">
    <location>
        <begin position="191"/>
        <end position="204"/>
    </location>
</feature>
<reference evidence="3" key="1">
    <citation type="journal article" date="2023" name="Science">
        <title>Genome structures resolve the early diversification of teleost fishes.</title>
        <authorList>
            <person name="Parey E."/>
            <person name="Louis A."/>
            <person name="Montfort J."/>
            <person name="Bouchez O."/>
            <person name="Roques C."/>
            <person name="Iampietro C."/>
            <person name="Lluch J."/>
            <person name="Castinel A."/>
            <person name="Donnadieu C."/>
            <person name="Desvignes T."/>
            <person name="Floi Bucao C."/>
            <person name="Jouanno E."/>
            <person name="Wen M."/>
            <person name="Mejri S."/>
            <person name="Dirks R."/>
            <person name="Jansen H."/>
            <person name="Henkel C."/>
            <person name="Chen W.J."/>
            <person name="Zahm M."/>
            <person name="Cabau C."/>
            <person name="Klopp C."/>
            <person name="Thompson A.W."/>
            <person name="Robinson-Rechavi M."/>
            <person name="Braasch I."/>
            <person name="Lecointre G."/>
            <person name="Bobe J."/>
            <person name="Postlethwait J.H."/>
            <person name="Berthelot C."/>
            <person name="Roest Crollius H."/>
            <person name="Guiguen Y."/>
        </authorList>
    </citation>
    <scope>NUCLEOTIDE SEQUENCE</scope>
    <source>
        <strain evidence="3">NC1722</strain>
    </source>
</reference>
<dbReference type="EMBL" id="JAINUG010000046">
    <property type="protein sequence ID" value="KAJ8405882.1"/>
    <property type="molecule type" value="Genomic_DNA"/>
</dbReference>
<name>A0AAD7WQU6_9TELE</name>
<feature type="compositionally biased region" description="Basic and acidic residues" evidence="1">
    <location>
        <begin position="255"/>
        <end position="295"/>
    </location>
</feature>
<organism evidence="3 4">
    <name type="scientific">Aldrovandia affinis</name>
    <dbReference type="NCBI Taxonomy" id="143900"/>
    <lineage>
        <taxon>Eukaryota</taxon>
        <taxon>Metazoa</taxon>
        <taxon>Chordata</taxon>
        <taxon>Craniata</taxon>
        <taxon>Vertebrata</taxon>
        <taxon>Euteleostomi</taxon>
        <taxon>Actinopterygii</taxon>
        <taxon>Neopterygii</taxon>
        <taxon>Teleostei</taxon>
        <taxon>Notacanthiformes</taxon>
        <taxon>Halosauridae</taxon>
        <taxon>Aldrovandia</taxon>
    </lineage>
</organism>
<dbReference type="InterPro" id="IPR029341">
    <property type="entry name" value="FAM21/CAPZIP"/>
</dbReference>
<sequence length="295" mass="31987">MEEDTLVKHSVAELAGMFKGHAPPKPAGIEGGKPIRRRPPCSLKLHTKKDGGEGEEEKSPIISPHPPKVKPKSSPLIEKLQANLALSPTGPQLPPKSPGRQPSMEEAPTSFEKPAEGAVLPSINKGRVRLSIKRRPPTRQHRKSCGEEGEGAGGPESPQQNGDEDDVFLEVGKEAAEVQEITSPPLDSGEAPDRKDSLDSKMEEGEVEAADGAPRDSTMEPEEEVPGGEEAREPMEEVPGEVQVSDSSADALEEPETHTEQMPETEERTQTQEEREVEEEKSSEEKQEEPKSTAD</sequence>
<dbReference type="Pfam" id="PF15255">
    <property type="entry name" value="CAP-ZIP_m"/>
    <property type="match status" value="1"/>
</dbReference>
<evidence type="ECO:0000256" key="1">
    <source>
        <dbReference type="SAM" id="MobiDB-lite"/>
    </source>
</evidence>
<dbReference type="AlphaFoldDB" id="A0AAD7WQU6"/>
<gene>
    <name evidence="3" type="ORF">AAFF_G00313190</name>
</gene>
<evidence type="ECO:0000313" key="4">
    <source>
        <dbReference type="Proteomes" id="UP001221898"/>
    </source>
</evidence>
<comment type="caution">
    <text evidence="3">The sequence shown here is derived from an EMBL/GenBank/DDBJ whole genome shotgun (WGS) entry which is preliminary data.</text>
</comment>
<feature type="region of interest" description="Disordered" evidence="1">
    <location>
        <begin position="17"/>
        <end position="295"/>
    </location>
</feature>
<accession>A0AAD7WQU6</accession>
<proteinExistence type="predicted"/>
<dbReference type="Proteomes" id="UP001221898">
    <property type="component" value="Unassembled WGS sequence"/>
</dbReference>
<feature type="domain" description="FAM21/CAPZIP" evidence="2">
    <location>
        <begin position="97"/>
        <end position="149"/>
    </location>
</feature>